<dbReference type="InterPro" id="IPR001734">
    <property type="entry name" value="Na/solute_symporter"/>
</dbReference>
<dbReference type="EMBL" id="UINC01016171">
    <property type="protein sequence ID" value="SVA67530.1"/>
    <property type="molecule type" value="Genomic_DNA"/>
</dbReference>
<dbReference type="CDD" id="cd11477">
    <property type="entry name" value="SLC5sbd_u1"/>
    <property type="match status" value="1"/>
</dbReference>
<proteinExistence type="inferred from homology"/>
<feature type="transmembrane region" description="Helical" evidence="6">
    <location>
        <begin position="6"/>
        <end position="26"/>
    </location>
</feature>
<evidence type="ECO:0000256" key="1">
    <source>
        <dbReference type="ARBA" id="ARBA00004141"/>
    </source>
</evidence>
<feature type="transmembrane region" description="Helical" evidence="6">
    <location>
        <begin position="568"/>
        <end position="587"/>
    </location>
</feature>
<evidence type="ECO:0000256" key="6">
    <source>
        <dbReference type="SAM" id="Phobius"/>
    </source>
</evidence>
<feature type="transmembrane region" description="Helical" evidence="6">
    <location>
        <begin position="127"/>
        <end position="147"/>
    </location>
</feature>
<keyword evidence="5 6" id="KW-0472">Membrane</keyword>
<dbReference type="PROSITE" id="PS50283">
    <property type="entry name" value="NA_SOLUT_SYMP_3"/>
    <property type="match status" value="1"/>
</dbReference>
<reference evidence="7" key="1">
    <citation type="submission" date="2018-05" db="EMBL/GenBank/DDBJ databases">
        <authorList>
            <person name="Lanie J.A."/>
            <person name="Ng W.-L."/>
            <person name="Kazmierczak K.M."/>
            <person name="Andrzejewski T.M."/>
            <person name="Davidsen T.M."/>
            <person name="Wayne K.J."/>
            <person name="Tettelin H."/>
            <person name="Glass J.I."/>
            <person name="Rusch D."/>
            <person name="Podicherti R."/>
            <person name="Tsui H.-C.T."/>
            <person name="Winkler M.E."/>
        </authorList>
    </citation>
    <scope>NUCLEOTIDE SEQUENCE</scope>
</reference>
<feature type="transmembrane region" description="Helical" evidence="6">
    <location>
        <begin position="331"/>
        <end position="355"/>
    </location>
</feature>
<accession>A0A381XSC8</accession>
<dbReference type="PANTHER" id="PTHR11819:SF77">
    <property type="entry name" value="SODIUM_GLUCOSE COTRANSPORT PROTEIN"/>
    <property type="match status" value="1"/>
</dbReference>
<comment type="similarity">
    <text evidence="2">Belongs to the sodium:solute symporter (SSF) (TC 2.A.21) family.</text>
</comment>
<gene>
    <name evidence="7" type="ORF">METZ01_LOCUS120384</name>
</gene>
<comment type="subcellular location">
    <subcellularLocation>
        <location evidence="1">Membrane</location>
        <topology evidence="1">Multi-pass membrane protein</topology>
    </subcellularLocation>
</comment>
<evidence type="ECO:0000313" key="7">
    <source>
        <dbReference type="EMBL" id="SVA67530.1"/>
    </source>
</evidence>
<dbReference type="GO" id="GO:0005412">
    <property type="term" value="F:D-glucose:sodium symporter activity"/>
    <property type="evidence" value="ECO:0007669"/>
    <property type="project" value="TreeGrafter"/>
</dbReference>
<evidence type="ECO:0000256" key="3">
    <source>
        <dbReference type="ARBA" id="ARBA00022692"/>
    </source>
</evidence>
<feature type="transmembrane region" description="Helical" evidence="6">
    <location>
        <begin position="38"/>
        <end position="58"/>
    </location>
</feature>
<feature type="transmembrane region" description="Helical" evidence="6">
    <location>
        <begin position="78"/>
        <end position="95"/>
    </location>
</feature>
<feature type="transmembrane region" description="Helical" evidence="6">
    <location>
        <begin position="446"/>
        <end position="464"/>
    </location>
</feature>
<evidence type="ECO:0000256" key="5">
    <source>
        <dbReference type="ARBA" id="ARBA00023136"/>
    </source>
</evidence>
<name>A0A381XSC8_9ZZZZ</name>
<feature type="transmembrane region" description="Helical" evidence="6">
    <location>
        <begin position="541"/>
        <end position="562"/>
    </location>
</feature>
<feature type="transmembrane region" description="Helical" evidence="6">
    <location>
        <begin position="159"/>
        <end position="179"/>
    </location>
</feature>
<organism evidence="7">
    <name type="scientific">marine metagenome</name>
    <dbReference type="NCBI Taxonomy" id="408172"/>
    <lineage>
        <taxon>unclassified sequences</taxon>
        <taxon>metagenomes</taxon>
        <taxon>ecological metagenomes</taxon>
    </lineage>
</organism>
<feature type="transmembrane region" description="Helical" evidence="6">
    <location>
        <begin position="237"/>
        <end position="254"/>
    </location>
</feature>
<feature type="transmembrane region" description="Helical" evidence="6">
    <location>
        <begin position="416"/>
        <end position="437"/>
    </location>
</feature>
<dbReference type="Pfam" id="PF00474">
    <property type="entry name" value="SSF"/>
    <property type="match status" value="1"/>
</dbReference>
<feature type="transmembrane region" description="Helical" evidence="6">
    <location>
        <begin position="476"/>
        <end position="496"/>
    </location>
</feature>
<evidence type="ECO:0000256" key="4">
    <source>
        <dbReference type="ARBA" id="ARBA00022989"/>
    </source>
</evidence>
<dbReference type="Gene3D" id="1.20.1730.10">
    <property type="entry name" value="Sodium/glucose cotransporter"/>
    <property type="match status" value="1"/>
</dbReference>
<protein>
    <recommendedName>
        <fullName evidence="8">Na+:solute symporter</fullName>
    </recommendedName>
</protein>
<evidence type="ECO:0000256" key="2">
    <source>
        <dbReference type="ARBA" id="ARBA00006434"/>
    </source>
</evidence>
<sequence length="594" mass="65466">MQLSSLDWSVLGLYGLAVISLGLIHIRKVGSNTEEYFLAGRSMPWWLLGTSMVATTFSSDTPNLVSDLVRNGGVSQNWIWWAFVITGMCTVFFYAKLWRRSEVITDIGFYELRYSGKKAAFLRGFRAIYLGVFFNVMIMASVTLSAIKIGEVLLGVDKYTIVLVAGTITLIYSATSGLRGILMTDLMLFGISMTGAVLAAFYALQLPEVGGLSGLITNPNVASKISFLPDFSNPSEALAILIIPIAVQWWSTWYPGAEPGGGGYSAQRMLAAKDEKNALKAALWFNIAHYALRPWPWIIVALASLVVYPSIEDLALAFPSVDKTTLGHDMAYPAMLVFLPHGLLGLVVASLIAAYMSTISTHLNWGASYLIDDVYRRFYRPNSEEQHYVRMGRFSTLGLMLISSVVALQLQTAMQAFQILLQIGAGTGLVFLLRWFWWRINTWTEIAAMVISFLTAIYFGFVHTELGFQAWSPSTTLVVSVAITTVGWLVATLMTAPEDIETLKHFCQKIRPLGPGWNAVTQQNGKEDAHIDKSSELSASLLCWFFGCVLIYSCIFGTGFLIYGDYTTGVICMLLAGLSAWGIHKIFPQIGLLG</sequence>
<dbReference type="GO" id="GO:0005886">
    <property type="term" value="C:plasma membrane"/>
    <property type="evidence" value="ECO:0007669"/>
    <property type="project" value="TreeGrafter"/>
</dbReference>
<feature type="transmembrane region" description="Helical" evidence="6">
    <location>
        <begin position="294"/>
        <end position="311"/>
    </location>
</feature>
<evidence type="ECO:0008006" key="8">
    <source>
        <dbReference type="Google" id="ProtNLM"/>
    </source>
</evidence>
<feature type="transmembrane region" description="Helical" evidence="6">
    <location>
        <begin position="186"/>
        <end position="204"/>
    </location>
</feature>
<dbReference type="InterPro" id="IPR038377">
    <property type="entry name" value="Na/Glc_symporter_sf"/>
</dbReference>
<dbReference type="AlphaFoldDB" id="A0A381XSC8"/>
<dbReference type="PANTHER" id="PTHR11819">
    <property type="entry name" value="SOLUTE CARRIER FAMILY 5"/>
    <property type="match status" value="1"/>
</dbReference>
<keyword evidence="3 6" id="KW-0812">Transmembrane</keyword>
<keyword evidence="4 6" id="KW-1133">Transmembrane helix</keyword>